<evidence type="ECO:0000313" key="3">
    <source>
        <dbReference type="Proteomes" id="UP000655044"/>
    </source>
</evidence>
<comment type="caution">
    <text evidence="2">The sequence shown here is derived from an EMBL/GenBank/DDBJ whole genome shotgun (WGS) entry which is preliminary data.</text>
</comment>
<feature type="region of interest" description="Disordered" evidence="1">
    <location>
        <begin position="1"/>
        <end position="31"/>
    </location>
</feature>
<name>A0A8J3WC98_PLARO</name>
<proteinExistence type="predicted"/>
<protein>
    <submittedName>
        <fullName evidence="2">Uncharacterized protein</fullName>
    </submittedName>
</protein>
<organism evidence="2 3">
    <name type="scientific">Planobispora rosea</name>
    <dbReference type="NCBI Taxonomy" id="35762"/>
    <lineage>
        <taxon>Bacteria</taxon>
        <taxon>Bacillati</taxon>
        <taxon>Actinomycetota</taxon>
        <taxon>Actinomycetes</taxon>
        <taxon>Streptosporangiales</taxon>
        <taxon>Streptosporangiaceae</taxon>
        <taxon>Planobispora</taxon>
    </lineage>
</organism>
<feature type="compositionally biased region" description="Basic and acidic residues" evidence="1">
    <location>
        <begin position="1"/>
        <end position="10"/>
    </location>
</feature>
<dbReference type="AlphaFoldDB" id="A0A8J3WC98"/>
<accession>A0A8J3WC98</accession>
<sequence>MVLQRDREPVGRGPGQAGRLDELRQGSRAGLKSVEHENGLVEYADSARVVHTPILPSRHMRKQVGPGAVRRGTADG</sequence>
<evidence type="ECO:0000313" key="2">
    <source>
        <dbReference type="EMBL" id="GIH84709.1"/>
    </source>
</evidence>
<gene>
    <name evidence="2" type="ORF">Pro02_31170</name>
</gene>
<keyword evidence="3" id="KW-1185">Reference proteome</keyword>
<dbReference type="Proteomes" id="UP000655044">
    <property type="component" value="Unassembled WGS sequence"/>
</dbReference>
<evidence type="ECO:0000256" key="1">
    <source>
        <dbReference type="SAM" id="MobiDB-lite"/>
    </source>
</evidence>
<dbReference type="EMBL" id="BOOI01000025">
    <property type="protein sequence ID" value="GIH84709.1"/>
    <property type="molecule type" value="Genomic_DNA"/>
</dbReference>
<reference evidence="2" key="1">
    <citation type="submission" date="2021-01" db="EMBL/GenBank/DDBJ databases">
        <title>Whole genome shotgun sequence of Planobispora rosea NBRC 15558.</title>
        <authorList>
            <person name="Komaki H."/>
            <person name="Tamura T."/>
        </authorList>
    </citation>
    <scope>NUCLEOTIDE SEQUENCE</scope>
    <source>
        <strain evidence="2">NBRC 15558</strain>
    </source>
</reference>